<accession>D0WIT4</accession>
<feature type="binding site" evidence="6">
    <location>
        <position position="64"/>
    </location>
    <ligand>
        <name>Zn(2+)</name>
        <dbReference type="ChEBI" id="CHEBI:29105"/>
        <note>catalytic</note>
    </ligand>
</feature>
<dbReference type="Gene3D" id="3.90.180.10">
    <property type="entry name" value="Medium-chain alcohol dehydrogenases, catalytic domain"/>
    <property type="match status" value="1"/>
</dbReference>
<evidence type="ECO:0000259" key="7">
    <source>
        <dbReference type="Pfam" id="PF08240"/>
    </source>
</evidence>
<feature type="domain" description="Alcohol dehydrogenase-like N-terminal" evidence="7">
    <location>
        <begin position="25"/>
        <end position="133"/>
    </location>
</feature>
<dbReference type="InterPro" id="IPR036291">
    <property type="entry name" value="NAD(P)-bd_dom_sf"/>
</dbReference>
<comment type="function">
    <text evidence="6">Catalyzes the NADPH dependent reduction of D-ribulose 5-phosphate to D-ribitol 5-phosphate.</text>
</comment>
<dbReference type="OrthoDB" id="3987021at2"/>
<evidence type="ECO:0000259" key="8">
    <source>
        <dbReference type="Pfam" id="PF16912"/>
    </source>
</evidence>
<dbReference type="InterPro" id="IPR013154">
    <property type="entry name" value="ADH-like_N"/>
</dbReference>
<dbReference type="Pfam" id="PF16912">
    <property type="entry name" value="Glu_dehyd_C"/>
    <property type="match status" value="1"/>
</dbReference>
<dbReference type="PANTHER" id="PTHR43350:SF19">
    <property type="entry name" value="D-GULOSIDE 3-DEHYDROGENASE"/>
    <property type="match status" value="1"/>
</dbReference>
<dbReference type="eggNOG" id="COG1063">
    <property type="taxonomic scope" value="Bacteria"/>
</dbReference>
<evidence type="ECO:0000313" key="9">
    <source>
        <dbReference type="EMBL" id="EEZ60282.1"/>
    </source>
</evidence>
<dbReference type="InterPro" id="IPR034710">
    <property type="entry name" value="TarJ"/>
</dbReference>
<evidence type="ECO:0000256" key="6">
    <source>
        <dbReference type="HAMAP-Rule" id="MF_02069"/>
    </source>
</evidence>
<comment type="cofactor">
    <cofactor evidence="1 6">
        <name>Zn(2+)</name>
        <dbReference type="ChEBI" id="CHEBI:29105"/>
    </cofactor>
</comment>
<protein>
    <recommendedName>
        <fullName evidence="6">Ribulose-5-phosphate reductase</fullName>
        <shortName evidence="6">Ribulose-5-P reductase</shortName>
        <ecNumber evidence="6">1.1.1.405</ecNumber>
    </recommendedName>
    <alternativeName>
        <fullName evidence="6">Ribitol-5-phosphate dehydrogenase</fullName>
    </alternativeName>
</protein>
<dbReference type="EMBL" id="ACUX02000019">
    <property type="protein sequence ID" value="EEZ60282.1"/>
    <property type="molecule type" value="Genomic_DNA"/>
</dbReference>
<dbReference type="PANTHER" id="PTHR43350">
    <property type="entry name" value="NAD-DEPENDENT ALCOHOL DEHYDROGENASE"/>
    <property type="match status" value="1"/>
</dbReference>
<evidence type="ECO:0000256" key="2">
    <source>
        <dbReference type="ARBA" id="ARBA00008072"/>
    </source>
</evidence>
<dbReference type="GeneID" id="85008174"/>
<comment type="caution">
    <text evidence="9">The sequence shown here is derived from an EMBL/GenBank/DDBJ whole genome shotgun (WGS) entry which is preliminary data.</text>
</comment>
<dbReference type="RefSeq" id="WP_006363036.1">
    <property type="nucleotide sequence ID" value="NZ_GG700631.1"/>
</dbReference>
<reference evidence="9" key="1">
    <citation type="submission" date="2009-10" db="EMBL/GenBank/DDBJ databases">
        <authorList>
            <person name="Weinstock G."/>
            <person name="Sodergren E."/>
            <person name="Clifton S."/>
            <person name="Fulton L."/>
            <person name="Fulton B."/>
            <person name="Courtney L."/>
            <person name="Fronick C."/>
            <person name="Harrison M."/>
            <person name="Strong C."/>
            <person name="Farmer C."/>
            <person name="Delahaunty K."/>
            <person name="Markovic C."/>
            <person name="Hall O."/>
            <person name="Minx P."/>
            <person name="Tomlinson C."/>
            <person name="Mitreva M."/>
            <person name="Nelson J."/>
            <person name="Hou S."/>
            <person name="Wollam A."/>
            <person name="Pepin K.H."/>
            <person name="Johnson M."/>
            <person name="Bhonagiri V."/>
            <person name="Nash W.E."/>
            <person name="Warren W."/>
            <person name="Chinwalla A."/>
            <person name="Mardis E.R."/>
            <person name="Wilson R.K."/>
        </authorList>
    </citation>
    <scope>NUCLEOTIDE SEQUENCE [LARGE SCALE GENOMIC DNA]</scope>
    <source>
        <strain evidence="9">ATCC 700122</strain>
    </source>
</reference>
<dbReference type="InterPro" id="IPR031640">
    <property type="entry name" value="Glu_dehyd_C"/>
</dbReference>
<gene>
    <name evidence="9" type="ORF">HMPREF0762_01759</name>
</gene>
<evidence type="ECO:0000256" key="1">
    <source>
        <dbReference type="ARBA" id="ARBA00001947"/>
    </source>
</evidence>
<evidence type="ECO:0000256" key="3">
    <source>
        <dbReference type="ARBA" id="ARBA00022723"/>
    </source>
</evidence>
<feature type="binding site" evidence="6">
    <location>
        <position position="144"/>
    </location>
    <ligand>
        <name>Zn(2+)</name>
        <dbReference type="ChEBI" id="CHEBI:29105"/>
        <note>catalytic</note>
    </ligand>
</feature>
<comment type="catalytic activity">
    <reaction evidence="6">
        <text>D-ribitol 5-phosphate + NADP(+) = D-ribulose 5-phosphate + NADPH + H(+)</text>
        <dbReference type="Rhea" id="RHEA:19921"/>
        <dbReference type="ChEBI" id="CHEBI:15378"/>
        <dbReference type="ChEBI" id="CHEBI:57695"/>
        <dbReference type="ChEBI" id="CHEBI:57783"/>
        <dbReference type="ChEBI" id="CHEBI:58121"/>
        <dbReference type="ChEBI" id="CHEBI:58349"/>
        <dbReference type="EC" id="1.1.1.405"/>
    </reaction>
</comment>
<dbReference type="GO" id="GO:0050256">
    <property type="term" value="F:ribitol-5-phosphate 2-dehydrogenase [NAD(P)+] activity"/>
    <property type="evidence" value="ECO:0007669"/>
    <property type="project" value="UniProtKB-UniRule"/>
</dbReference>
<proteinExistence type="inferred from homology"/>
<keyword evidence="5 6" id="KW-0560">Oxidoreductase</keyword>
<dbReference type="HOGENOM" id="CLU_823603_0_0_11"/>
<dbReference type="InterPro" id="IPR011032">
    <property type="entry name" value="GroES-like_sf"/>
</dbReference>
<name>D0WIT4_SLAES</name>
<dbReference type="SUPFAM" id="SSF50129">
    <property type="entry name" value="GroES-like"/>
    <property type="match status" value="1"/>
</dbReference>
<dbReference type="AlphaFoldDB" id="D0WIT4"/>
<dbReference type="EC" id="1.1.1.405" evidence="6"/>
<dbReference type="GO" id="GO:0008270">
    <property type="term" value="F:zinc ion binding"/>
    <property type="evidence" value="ECO:0007669"/>
    <property type="project" value="UniProtKB-UniRule"/>
</dbReference>
<feature type="binding site" evidence="6">
    <location>
        <position position="65"/>
    </location>
    <ligand>
        <name>Zn(2+)</name>
        <dbReference type="ChEBI" id="CHEBI:29105"/>
        <note>catalytic</note>
    </ligand>
</feature>
<evidence type="ECO:0000256" key="5">
    <source>
        <dbReference type="ARBA" id="ARBA00023002"/>
    </source>
</evidence>
<keyword evidence="3 6" id="KW-0479">Metal-binding</keyword>
<feature type="binding site" evidence="6">
    <location>
        <position position="38"/>
    </location>
    <ligand>
        <name>Zn(2+)</name>
        <dbReference type="ChEBI" id="CHEBI:29105"/>
        <note>catalytic</note>
    </ligand>
</feature>
<dbReference type="Gene3D" id="3.40.50.720">
    <property type="entry name" value="NAD(P)-binding Rossmann-like Domain"/>
    <property type="match status" value="1"/>
</dbReference>
<sequence>MLNTVYQLTAPRRFEMLVRDESIDEGTLLVRPTHLSICNADQRYYQGTRGAAIMAEKLPMALIHESIGEVVLDNTGTYAPGDAVVMIPNLPCESHEVIAENYLRTSKFRASSADGFMQELVRTVPDRVVALPEGIDKDVAAFTELVSVATHTISRYDAFAHADRSSVGVWGDGNVGFITALLIKKRFPRAAVYVFGRNEDKLADFTFVDGTYLTNAIPADLIVAHAFECAGGLGSQSAIDQAIDHIQPEGCIALMGVSENAVPINTRMVLEKGLRVFGSSRSGRIDFQETLDLYRAQPSVPAYLERIVGQVFDVRSIADATAAFEGDIQKRLGKTVMRWHI</sequence>
<evidence type="ECO:0000313" key="10">
    <source>
        <dbReference type="Proteomes" id="UP000006001"/>
    </source>
</evidence>
<dbReference type="Proteomes" id="UP000006001">
    <property type="component" value="Unassembled WGS sequence"/>
</dbReference>
<dbReference type="HAMAP" id="MF_02069">
    <property type="entry name" value="TarJ"/>
    <property type="match status" value="1"/>
</dbReference>
<keyword evidence="4 6" id="KW-0862">Zinc</keyword>
<dbReference type="STRING" id="649764.HMPREF0762_01759"/>
<dbReference type="SUPFAM" id="SSF51735">
    <property type="entry name" value="NAD(P)-binding Rossmann-fold domains"/>
    <property type="match status" value="1"/>
</dbReference>
<dbReference type="Pfam" id="PF08240">
    <property type="entry name" value="ADH_N"/>
    <property type="match status" value="1"/>
</dbReference>
<organism evidence="9 10">
    <name type="scientific">Slackia exigua (strain ATCC 700122 / DSM 15923 / CIP 105133 / JCM 11022 / KCTC 5966 / S-7)</name>
    <dbReference type="NCBI Taxonomy" id="649764"/>
    <lineage>
        <taxon>Bacteria</taxon>
        <taxon>Bacillati</taxon>
        <taxon>Actinomycetota</taxon>
        <taxon>Coriobacteriia</taxon>
        <taxon>Eggerthellales</taxon>
        <taxon>Eggerthellaceae</taxon>
        <taxon>Slackia</taxon>
    </lineage>
</organism>
<comment type="similarity">
    <text evidence="2 6">Belongs to the zinc-containing alcohol dehydrogenase family.</text>
</comment>
<keyword evidence="10" id="KW-1185">Reference proteome</keyword>
<evidence type="ECO:0000256" key="4">
    <source>
        <dbReference type="ARBA" id="ARBA00022833"/>
    </source>
</evidence>
<feature type="domain" description="Glucose dehydrogenase C-terminal" evidence="8">
    <location>
        <begin position="138"/>
        <end position="328"/>
    </location>
</feature>
<keyword evidence="6" id="KW-0521">NADP</keyword>